<evidence type="ECO:0000256" key="3">
    <source>
        <dbReference type="ARBA" id="ARBA00022989"/>
    </source>
</evidence>
<protein>
    <submittedName>
        <fullName evidence="7">Ca-activated chloride channel family protein</fullName>
    </submittedName>
</protein>
<accession>A0A7Z0D706</accession>
<feature type="transmembrane region" description="Helical" evidence="5">
    <location>
        <begin position="65"/>
        <end position="82"/>
    </location>
</feature>
<evidence type="ECO:0000256" key="1">
    <source>
        <dbReference type="ARBA" id="ARBA00022475"/>
    </source>
</evidence>
<dbReference type="PANTHER" id="PTHR22550:SF5">
    <property type="entry name" value="LEUCINE ZIPPER PROTEIN 4"/>
    <property type="match status" value="1"/>
</dbReference>
<sequence length="325" mass="34757">MNPLDYLVPESLDFPQRLLALLAIPLLAGAYLLLSRRRNRKAMRFTNTAMLELAMPRTSQWRRHLAVAMALLSLVTLTVAWAKPVGLDRVRVERATVVVVLDVSQSMAATDVEPSRIEAAKTAATEFVNGVPPTYNVALVSLSGNPGVVVPPTLNRQAVEGAIAQLELRDSTAIGESIVVAMNALQQAPKGDGDEPPPGAIVVLSDGQTNVGRPGVQGAAVAADAGVPVFTIAYGTENGYVDLDNERQPVPVNVEEMRQIAERSGGRALTASSAEELRNVYQQVESEVGFEEARRDVTARYAMYAGVFAVLAALSTISLSARWPS</sequence>
<dbReference type="Gene3D" id="3.40.50.410">
    <property type="entry name" value="von Willebrand factor, type A domain"/>
    <property type="match status" value="1"/>
</dbReference>
<feature type="transmembrane region" description="Helical" evidence="5">
    <location>
        <begin position="14"/>
        <end position="34"/>
    </location>
</feature>
<dbReference type="SMART" id="SM00327">
    <property type="entry name" value="VWA"/>
    <property type="match status" value="1"/>
</dbReference>
<dbReference type="InterPro" id="IPR050768">
    <property type="entry name" value="UPF0353/GerABKA_families"/>
</dbReference>
<keyword evidence="1" id="KW-1003">Cell membrane</keyword>
<dbReference type="PROSITE" id="PS50234">
    <property type="entry name" value="VWFA"/>
    <property type="match status" value="1"/>
</dbReference>
<keyword evidence="4 5" id="KW-0472">Membrane</keyword>
<dbReference type="RefSeq" id="WP_343045827.1">
    <property type="nucleotide sequence ID" value="NZ_JACBZS010000001.1"/>
</dbReference>
<keyword evidence="3 5" id="KW-1133">Transmembrane helix</keyword>
<dbReference type="InterPro" id="IPR036465">
    <property type="entry name" value="vWFA_dom_sf"/>
</dbReference>
<dbReference type="Pfam" id="PF07584">
    <property type="entry name" value="BatA"/>
    <property type="match status" value="1"/>
</dbReference>
<evidence type="ECO:0000256" key="2">
    <source>
        <dbReference type="ARBA" id="ARBA00022692"/>
    </source>
</evidence>
<dbReference type="Proteomes" id="UP000527616">
    <property type="component" value="Unassembled WGS sequence"/>
</dbReference>
<evidence type="ECO:0000259" key="6">
    <source>
        <dbReference type="PROSITE" id="PS50234"/>
    </source>
</evidence>
<evidence type="ECO:0000313" key="8">
    <source>
        <dbReference type="Proteomes" id="UP000527616"/>
    </source>
</evidence>
<dbReference type="InterPro" id="IPR024163">
    <property type="entry name" value="Aerotolerance_reg_N"/>
</dbReference>
<feature type="transmembrane region" description="Helical" evidence="5">
    <location>
        <begin position="301"/>
        <end position="321"/>
    </location>
</feature>
<dbReference type="AlphaFoldDB" id="A0A7Z0D706"/>
<comment type="caution">
    <text evidence="7">The sequence shown here is derived from an EMBL/GenBank/DDBJ whole genome shotgun (WGS) entry which is preliminary data.</text>
</comment>
<dbReference type="SUPFAM" id="SSF53300">
    <property type="entry name" value="vWA-like"/>
    <property type="match status" value="1"/>
</dbReference>
<gene>
    <name evidence="7" type="ORF">GGQ54_000476</name>
</gene>
<keyword evidence="8" id="KW-1185">Reference proteome</keyword>
<reference evidence="7 8" key="1">
    <citation type="submission" date="2020-07" db="EMBL/GenBank/DDBJ databases">
        <title>Sequencing the genomes of 1000 actinobacteria strains.</title>
        <authorList>
            <person name="Klenk H.-P."/>
        </authorList>
    </citation>
    <scope>NUCLEOTIDE SEQUENCE [LARGE SCALE GENOMIC DNA]</scope>
    <source>
        <strain evidence="7 8">DSM 103164</strain>
    </source>
</reference>
<dbReference type="InterPro" id="IPR002035">
    <property type="entry name" value="VWF_A"/>
</dbReference>
<name>A0A7Z0D706_9ACTN</name>
<evidence type="ECO:0000256" key="5">
    <source>
        <dbReference type="SAM" id="Phobius"/>
    </source>
</evidence>
<dbReference type="Pfam" id="PF13519">
    <property type="entry name" value="VWA_2"/>
    <property type="match status" value="1"/>
</dbReference>
<feature type="domain" description="VWFA" evidence="6">
    <location>
        <begin position="96"/>
        <end position="284"/>
    </location>
</feature>
<dbReference type="PANTHER" id="PTHR22550">
    <property type="entry name" value="SPORE GERMINATION PROTEIN"/>
    <property type="match status" value="1"/>
</dbReference>
<keyword evidence="2 5" id="KW-0812">Transmembrane</keyword>
<evidence type="ECO:0000313" key="7">
    <source>
        <dbReference type="EMBL" id="NYI69916.1"/>
    </source>
</evidence>
<organism evidence="7 8">
    <name type="scientific">Naumannella cuiyingiana</name>
    <dbReference type="NCBI Taxonomy" id="1347891"/>
    <lineage>
        <taxon>Bacteria</taxon>
        <taxon>Bacillati</taxon>
        <taxon>Actinomycetota</taxon>
        <taxon>Actinomycetes</taxon>
        <taxon>Propionibacteriales</taxon>
        <taxon>Propionibacteriaceae</taxon>
        <taxon>Naumannella</taxon>
    </lineage>
</organism>
<evidence type="ECO:0000256" key="4">
    <source>
        <dbReference type="ARBA" id="ARBA00023136"/>
    </source>
</evidence>
<proteinExistence type="predicted"/>
<dbReference type="EMBL" id="JACBZS010000001">
    <property type="protein sequence ID" value="NYI69916.1"/>
    <property type="molecule type" value="Genomic_DNA"/>
</dbReference>